<dbReference type="OrthoDB" id="7280341at2"/>
<proteinExistence type="predicted"/>
<dbReference type="EMBL" id="PQFZ01000009">
    <property type="protein sequence ID" value="POR50348.1"/>
    <property type="molecule type" value="Genomic_DNA"/>
</dbReference>
<reference evidence="2 3" key="1">
    <citation type="submission" date="2018-01" db="EMBL/GenBank/DDBJ databases">
        <title>Genomic Encyclopedia of Type Strains, Phase III (KMG-III): the genomes of soil and plant-associated and newly described type strains.</title>
        <authorList>
            <person name="Whitman W."/>
        </authorList>
    </citation>
    <scope>NUCLEOTIDE SEQUENCE [LARGE SCALE GENOMIC DNA]</scope>
    <source>
        <strain evidence="2 3">1131</strain>
    </source>
</reference>
<feature type="signal peptide" evidence="1">
    <location>
        <begin position="1"/>
        <end position="25"/>
    </location>
</feature>
<evidence type="ECO:0000313" key="3">
    <source>
        <dbReference type="Proteomes" id="UP000236919"/>
    </source>
</evidence>
<protein>
    <submittedName>
        <fullName evidence="2">Uncharacterized protein</fullName>
    </submittedName>
</protein>
<evidence type="ECO:0000256" key="1">
    <source>
        <dbReference type="SAM" id="SignalP"/>
    </source>
</evidence>
<accession>A0A2S4M6I8</accession>
<sequence>MKEGGLIFAGAVAALTFCTMNPAYADAIDGAWCSENGRRFTIEGSAVTTTKGVRLSGNYTRHTFNFILPPEEADAGAAVDMVLQGETQVRVTIGSASAQTWRRCSPGIS</sequence>
<gene>
    <name evidence="2" type="ORF">CYD53_10956</name>
</gene>
<dbReference type="AlphaFoldDB" id="A0A2S4M6I8"/>
<organism evidence="2 3">
    <name type="scientific">Bosea psychrotolerans</name>
    <dbReference type="NCBI Taxonomy" id="1871628"/>
    <lineage>
        <taxon>Bacteria</taxon>
        <taxon>Pseudomonadati</taxon>
        <taxon>Pseudomonadota</taxon>
        <taxon>Alphaproteobacteria</taxon>
        <taxon>Hyphomicrobiales</taxon>
        <taxon>Boseaceae</taxon>
        <taxon>Bosea</taxon>
    </lineage>
</organism>
<evidence type="ECO:0000313" key="2">
    <source>
        <dbReference type="EMBL" id="POR50348.1"/>
    </source>
</evidence>
<feature type="chain" id="PRO_5015584241" evidence="1">
    <location>
        <begin position="26"/>
        <end position="109"/>
    </location>
</feature>
<keyword evidence="1" id="KW-0732">Signal</keyword>
<dbReference type="RefSeq" id="WP_103719134.1">
    <property type="nucleotide sequence ID" value="NZ_PQFZ01000009.1"/>
</dbReference>
<name>A0A2S4M6I8_9HYPH</name>
<keyword evidence="3" id="KW-1185">Reference proteome</keyword>
<comment type="caution">
    <text evidence="2">The sequence shown here is derived from an EMBL/GenBank/DDBJ whole genome shotgun (WGS) entry which is preliminary data.</text>
</comment>
<dbReference type="Proteomes" id="UP000236919">
    <property type="component" value="Unassembled WGS sequence"/>
</dbReference>